<dbReference type="AlphaFoldDB" id="A0A222MYM2"/>
<dbReference type="SUPFAM" id="SSF56194">
    <property type="entry name" value="Uridine diphospho-N-Acetylenolpyruvylglucosamine reductase, MurB, C-terminal domain"/>
    <property type="match status" value="1"/>
</dbReference>
<name>A0A222MYM2_9BACT</name>
<evidence type="ECO:0000313" key="21">
    <source>
        <dbReference type="EMBL" id="ASQ31234.1"/>
    </source>
</evidence>
<evidence type="ECO:0000256" key="6">
    <source>
        <dbReference type="ARBA" id="ARBA00015188"/>
    </source>
</evidence>
<dbReference type="GO" id="GO:0005829">
    <property type="term" value="C:cytosol"/>
    <property type="evidence" value="ECO:0007669"/>
    <property type="project" value="TreeGrafter"/>
</dbReference>
<dbReference type="SUPFAM" id="SSF56176">
    <property type="entry name" value="FAD-binding/transporter-associated domain-like"/>
    <property type="match status" value="1"/>
</dbReference>
<dbReference type="KEGG" id="cavi:CAV_1635"/>
<dbReference type="InterPro" id="IPR016169">
    <property type="entry name" value="FAD-bd_PCMH_sub2"/>
</dbReference>
<evidence type="ECO:0000313" key="22">
    <source>
        <dbReference type="Proteomes" id="UP000201169"/>
    </source>
</evidence>
<evidence type="ECO:0000256" key="15">
    <source>
        <dbReference type="ARBA" id="ARBA00023306"/>
    </source>
</evidence>
<evidence type="ECO:0000256" key="10">
    <source>
        <dbReference type="ARBA" id="ARBA00022827"/>
    </source>
</evidence>
<dbReference type="NCBIfam" id="NF010479">
    <property type="entry name" value="PRK13904.1"/>
    <property type="match status" value="1"/>
</dbReference>
<dbReference type="Gene3D" id="3.90.78.10">
    <property type="entry name" value="UDP-N-acetylenolpyruvoylglucosamine reductase, C-terminal domain"/>
    <property type="match status" value="1"/>
</dbReference>
<comment type="cofactor">
    <cofactor evidence="1 19">
        <name>FAD</name>
        <dbReference type="ChEBI" id="CHEBI:57692"/>
    </cofactor>
</comment>
<keyword evidence="12 19" id="KW-0133">Cell shape</keyword>
<dbReference type="GO" id="GO:0051301">
    <property type="term" value="P:cell division"/>
    <property type="evidence" value="ECO:0007669"/>
    <property type="project" value="UniProtKB-KW"/>
</dbReference>
<proteinExistence type="inferred from homology"/>
<dbReference type="GO" id="GO:0050660">
    <property type="term" value="F:flavin adenine dinucleotide binding"/>
    <property type="evidence" value="ECO:0007669"/>
    <property type="project" value="InterPro"/>
</dbReference>
<dbReference type="PANTHER" id="PTHR21071">
    <property type="entry name" value="UDP-N-ACETYLENOLPYRUVOYLGLUCOSAMINE REDUCTASE"/>
    <property type="match status" value="1"/>
</dbReference>
<gene>
    <name evidence="19 21" type="primary">murB</name>
    <name evidence="21" type="ORF">CAV_1635</name>
</gene>
<dbReference type="EMBL" id="CP022347">
    <property type="protein sequence ID" value="ASQ31234.1"/>
    <property type="molecule type" value="Genomic_DNA"/>
</dbReference>
<protein>
    <recommendedName>
        <fullName evidence="6 19">UDP-N-acetylenolpyruvoylglucosamine reductase</fullName>
        <ecNumber evidence="5 19">1.3.1.98</ecNumber>
    </recommendedName>
    <alternativeName>
        <fullName evidence="17 19">UDP-N-acetylmuramate dehydrogenase</fullName>
    </alternativeName>
</protein>
<organism evidence="21 22">
    <name type="scientific">Campylobacter avium LMG 24591</name>
    <dbReference type="NCBI Taxonomy" id="522484"/>
    <lineage>
        <taxon>Bacteria</taxon>
        <taxon>Pseudomonadati</taxon>
        <taxon>Campylobacterota</taxon>
        <taxon>Epsilonproteobacteria</taxon>
        <taxon>Campylobacterales</taxon>
        <taxon>Campylobacteraceae</taxon>
        <taxon>Campylobacter</taxon>
    </lineage>
</organism>
<keyword evidence="9 19" id="KW-0285">Flavoprotein</keyword>
<keyword evidence="8 19" id="KW-0132">Cell division</keyword>
<sequence length="258" mass="29292">MIIDFKKYSSVKIGKEFEVELIDEIKEFDGFIVGGANNLLVSNEPKKLGLLSPNFDFINILEQNKNYMLLDIGCATKSSKIYSFAKKHNLKGFEFLCKIPGTLGGLIKMNAGLKDEVISKNLLSIKSFQKEKQKEELDFAYRYCGEKELIFSAKFKLEYGFDRQKDELLRAMRDNQPSGASFGSVFKNPPNDYAGRLIEAVGLKGFAKNDAMFSQKHANFLINKKNASFEDAIFLIEEAEKRVFESFGINLQREVVVI</sequence>
<feature type="domain" description="UDP-N-acetylenolpyruvoylglucosamine reductase C-terminal" evidence="20">
    <location>
        <begin position="168"/>
        <end position="258"/>
    </location>
</feature>
<dbReference type="InterPro" id="IPR003170">
    <property type="entry name" value="MurB"/>
</dbReference>
<dbReference type="GO" id="GO:0008762">
    <property type="term" value="F:UDP-N-acetylmuramate dehydrogenase activity"/>
    <property type="evidence" value="ECO:0007669"/>
    <property type="project" value="UniProtKB-UniRule"/>
</dbReference>
<dbReference type="NCBIfam" id="TIGR00179">
    <property type="entry name" value="murB"/>
    <property type="match status" value="1"/>
</dbReference>
<dbReference type="GO" id="GO:0008360">
    <property type="term" value="P:regulation of cell shape"/>
    <property type="evidence" value="ECO:0007669"/>
    <property type="project" value="UniProtKB-KW"/>
</dbReference>
<dbReference type="GO" id="GO:0009252">
    <property type="term" value="P:peptidoglycan biosynthetic process"/>
    <property type="evidence" value="ECO:0007669"/>
    <property type="project" value="UniProtKB-UniRule"/>
</dbReference>
<comment type="function">
    <text evidence="2 19">Cell wall formation.</text>
</comment>
<comment type="subcellular location">
    <subcellularLocation>
        <location evidence="3 19">Cytoplasm</location>
    </subcellularLocation>
</comment>
<keyword evidence="14 19" id="KW-0560">Oxidoreductase</keyword>
<dbReference type="EC" id="1.3.1.98" evidence="5 19"/>
<dbReference type="RefSeq" id="WP_094324372.1">
    <property type="nucleotide sequence ID" value="NZ_CP022347.1"/>
</dbReference>
<evidence type="ECO:0000256" key="2">
    <source>
        <dbReference type="ARBA" id="ARBA00003921"/>
    </source>
</evidence>
<evidence type="ECO:0000256" key="1">
    <source>
        <dbReference type="ARBA" id="ARBA00001974"/>
    </source>
</evidence>
<keyword evidence="13 19" id="KW-0573">Peptidoglycan synthesis</keyword>
<reference evidence="21 22" key="1">
    <citation type="submission" date="2017-07" db="EMBL/GenBank/DDBJ databases">
        <title>Analysis of two Campylobacter avium genomes and identification of a novel hippuricase gene.</title>
        <authorList>
            <person name="Miller W.G."/>
            <person name="Chapman M.H."/>
            <person name="Yee E."/>
            <person name="Revez J."/>
            <person name="Bono J.L."/>
            <person name="Rossi M."/>
        </authorList>
    </citation>
    <scope>NUCLEOTIDE SEQUENCE [LARGE SCALE GENOMIC DNA]</scope>
    <source>
        <strain evidence="21 22">LMG 24591</strain>
    </source>
</reference>
<dbReference type="InterPro" id="IPR011601">
    <property type="entry name" value="MurB_C"/>
</dbReference>
<keyword evidence="7 19" id="KW-0963">Cytoplasm</keyword>
<dbReference type="UniPathway" id="UPA00219"/>
<evidence type="ECO:0000256" key="5">
    <source>
        <dbReference type="ARBA" id="ARBA00012518"/>
    </source>
</evidence>
<accession>A0A222MYM2</accession>
<dbReference type="HAMAP" id="MF_00037">
    <property type="entry name" value="MurB"/>
    <property type="match status" value="1"/>
</dbReference>
<comment type="pathway">
    <text evidence="4 19">Cell wall biogenesis; peptidoglycan biosynthesis.</text>
</comment>
<dbReference type="PANTHER" id="PTHR21071:SF4">
    <property type="entry name" value="UDP-N-ACETYLENOLPYRUVOYLGLUCOSAMINE REDUCTASE"/>
    <property type="match status" value="1"/>
</dbReference>
<evidence type="ECO:0000256" key="3">
    <source>
        <dbReference type="ARBA" id="ARBA00004496"/>
    </source>
</evidence>
<evidence type="ECO:0000256" key="18">
    <source>
        <dbReference type="ARBA" id="ARBA00048914"/>
    </source>
</evidence>
<evidence type="ECO:0000256" key="14">
    <source>
        <dbReference type="ARBA" id="ARBA00023002"/>
    </source>
</evidence>
<comment type="catalytic activity">
    <reaction evidence="18 19">
        <text>UDP-N-acetyl-alpha-D-muramate + NADP(+) = UDP-N-acetyl-3-O-(1-carboxyvinyl)-alpha-D-glucosamine + NADPH + H(+)</text>
        <dbReference type="Rhea" id="RHEA:12248"/>
        <dbReference type="ChEBI" id="CHEBI:15378"/>
        <dbReference type="ChEBI" id="CHEBI:57783"/>
        <dbReference type="ChEBI" id="CHEBI:58349"/>
        <dbReference type="ChEBI" id="CHEBI:68483"/>
        <dbReference type="ChEBI" id="CHEBI:70757"/>
        <dbReference type="EC" id="1.3.1.98"/>
    </reaction>
</comment>
<evidence type="ECO:0000256" key="19">
    <source>
        <dbReference type="HAMAP-Rule" id="MF_00037"/>
    </source>
</evidence>
<keyword evidence="11 19" id="KW-0521">NADP</keyword>
<dbReference type="OrthoDB" id="9804753at2"/>
<keyword evidence="22" id="KW-1185">Reference proteome</keyword>
<dbReference type="Proteomes" id="UP000201169">
    <property type="component" value="Chromosome"/>
</dbReference>
<evidence type="ECO:0000256" key="8">
    <source>
        <dbReference type="ARBA" id="ARBA00022618"/>
    </source>
</evidence>
<evidence type="ECO:0000256" key="17">
    <source>
        <dbReference type="ARBA" id="ARBA00031026"/>
    </source>
</evidence>
<comment type="similarity">
    <text evidence="19">Belongs to the MurB family.</text>
</comment>
<dbReference type="Pfam" id="PF02873">
    <property type="entry name" value="MurB_C"/>
    <property type="match status" value="1"/>
</dbReference>
<evidence type="ECO:0000256" key="9">
    <source>
        <dbReference type="ARBA" id="ARBA00022630"/>
    </source>
</evidence>
<evidence type="ECO:0000259" key="20">
    <source>
        <dbReference type="Pfam" id="PF02873"/>
    </source>
</evidence>
<evidence type="ECO:0000256" key="7">
    <source>
        <dbReference type="ARBA" id="ARBA00022490"/>
    </source>
</evidence>
<dbReference type="InterPro" id="IPR036318">
    <property type="entry name" value="FAD-bd_PCMH-like_sf"/>
</dbReference>
<dbReference type="GO" id="GO:0071555">
    <property type="term" value="P:cell wall organization"/>
    <property type="evidence" value="ECO:0007669"/>
    <property type="project" value="UniProtKB-KW"/>
</dbReference>
<dbReference type="Gene3D" id="3.30.465.10">
    <property type="match status" value="1"/>
</dbReference>
<evidence type="ECO:0000256" key="13">
    <source>
        <dbReference type="ARBA" id="ARBA00022984"/>
    </source>
</evidence>
<dbReference type="InterPro" id="IPR036635">
    <property type="entry name" value="MurB_C_sf"/>
</dbReference>
<feature type="active site" evidence="19">
    <location>
        <position position="254"/>
    </location>
</feature>
<evidence type="ECO:0000256" key="4">
    <source>
        <dbReference type="ARBA" id="ARBA00004752"/>
    </source>
</evidence>
<keyword evidence="16 19" id="KW-0961">Cell wall biogenesis/degradation</keyword>
<evidence type="ECO:0000256" key="12">
    <source>
        <dbReference type="ARBA" id="ARBA00022960"/>
    </source>
</evidence>
<keyword evidence="15 19" id="KW-0131">Cell cycle</keyword>
<feature type="active site" description="Proton donor" evidence="19">
    <location>
        <position position="184"/>
    </location>
</feature>
<feature type="active site" evidence="19">
    <location>
        <position position="142"/>
    </location>
</feature>
<keyword evidence="10 19" id="KW-0274">FAD</keyword>
<evidence type="ECO:0000256" key="11">
    <source>
        <dbReference type="ARBA" id="ARBA00022857"/>
    </source>
</evidence>
<evidence type="ECO:0000256" key="16">
    <source>
        <dbReference type="ARBA" id="ARBA00023316"/>
    </source>
</evidence>